<organism evidence="4 5">
    <name type="scientific">Penicillium steckii</name>
    <dbReference type="NCBI Taxonomy" id="303698"/>
    <lineage>
        <taxon>Eukaryota</taxon>
        <taxon>Fungi</taxon>
        <taxon>Dikarya</taxon>
        <taxon>Ascomycota</taxon>
        <taxon>Pezizomycotina</taxon>
        <taxon>Eurotiomycetes</taxon>
        <taxon>Eurotiomycetidae</taxon>
        <taxon>Eurotiales</taxon>
        <taxon>Aspergillaceae</taxon>
        <taxon>Penicillium</taxon>
    </lineage>
</organism>
<dbReference type="EMBL" id="MLKD01000006">
    <property type="protein sequence ID" value="OQE25090.1"/>
    <property type="molecule type" value="Genomic_DNA"/>
</dbReference>
<reference evidence="5" key="1">
    <citation type="journal article" date="2017" name="Nat. Microbiol.">
        <title>Global analysis of biosynthetic gene clusters reveals vast potential of secondary metabolite production in Penicillium species.</title>
        <authorList>
            <person name="Nielsen J.C."/>
            <person name="Grijseels S."/>
            <person name="Prigent S."/>
            <person name="Ji B."/>
            <person name="Dainat J."/>
            <person name="Nielsen K.F."/>
            <person name="Frisvad J.C."/>
            <person name="Workman M."/>
            <person name="Nielsen J."/>
        </authorList>
    </citation>
    <scope>NUCLEOTIDE SEQUENCE [LARGE SCALE GENOMIC DNA]</scope>
    <source>
        <strain evidence="5">IBT 24891</strain>
    </source>
</reference>
<dbReference type="SUPFAM" id="SSF48403">
    <property type="entry name" value="Ankyrin repeat"/>
    <property type="match status" value="2"/>
</dbReference>
<feature type="repeat" description="ANK" evidence="3">
    <location>
        <begin position="322"/>
        <end position="354"/>
    </location>
</feature>
<feature type="repeat" description="ANK" evidence="3">
    <location>
        <begin position="90"/>
        <end position="123"/>
    </location>
</feature>
<dbReference type="SMART" id="SM00248">
    <property type="entry name" value="ANK"/>
    <property type="match status" value="9"/>
</dbReference>
<feature type="repeat" description="ANK" evidence="3">
    <location>
        <begin position="289"/>
        <end position="321"/>
    </location>
</feature>
<evidence type="ECO:0000313" key="5">
    <source>
        <dbReference type="Proteomes" id="UP000191285"/>
    </source>
</evidence>
<dbReference type="Pfam" id="PF12796">
    <property type="entry name" value="Ank_2"/>
    <property type="match status" value="2"/>
</dbReference>
<dbReference type="Proteomes" id="UP000191285">
    <property type="component" value="Unassembled WGS sequence"/>
</dbReference>
<proteinExistence type="predicted"/>
<feature type="repeat" description="ANK" evidence="3">
    <location>
        <begin position="356"/>
        <end position="388"/>
    </location>
</feature>
<evidence type="ECO:0000256" key="2">
    <source>
        <dbReference type="ARBA" id="ARBA00023043"/>
    </source>
</evidence>
<dbReference type="InterPro" id="IPR002110">
    <property type="entry name" value="Ankyrin_rpt"/>
</dbReference>
<dbReference type="AlphaFoldDB" id="A0A1V6TGQ8"/>
<dbReference type="PROSITE" id="PS50297">
    <property type="entry name" value="ANK_REP_REGION"/>
    <property type="match status" value="3"/>
</dbReference>
<comment type="caution">
    <text evidence="4">The sequence shown here is derived from an EMBL/GenBank/DDBJ whole genome shotgun (WGS) entry which is preliminary data.</text>
</comment>
<feature type="repeat" description="ANK" evidence="3">
    <location>
        <begin position="388"/>
        <end position="420"/>
    </location>
</feature>
<dbReference type="PANTHER" id="PTHR24166">
    <property type="entry name" value="ROLLING PEBBLES, ISOFORM B"/>
    <property type="match status" value="1"/>
</dbReference>
<sequence length="466" mass="51580">MGGHVSTVKLLLAKGVVVNFKDKKDQSALLHAVGLNHYSVVQILVDRISATQGADVFVPSMREAVVNGHDRIVKLLLDRGVSIETKMTERGETTLLYAAVERELASTVYFLLENGARVLQDSEPHTPKALRYIRSVVGVSQFSAYNYIWALRNLFSELSLEGVDLKVEEKDSRLYQLMSFFSRDIKGTEREPSDLASEYSRGVFHQIVQILFSKDSKIQKFEDTSYDLFSFAASAGYTSIVKILLEKGANPHGKREDCRPLSMAVFNGHPLVVKMLLEKGASPEEGGNVRETPLETAALGGNTAIARILLEHGANPNREDAKSSLPLSGAAMLGYTPMVKILLESGANPDKTTTEYPDTPLALAAENGYIWIVQLLLEHGAAVEGSRRSARPLALAIKSGYEPIVELLLEKGARMTLSDKLLRKSPIYAPPRRNLPGSHQNHCHCDTDVYYKFCDLKKRHIYSSYT</sequence>
<evidence type="ECO:0000256" key="3">
    <source>
        <dbReference type="PROSITE-ProRule" id="PRU00023"/>
    </source>
</evidence>
<protein>
    <submittedName>
        <fullName evidence="4">Uncharacterized protein</fullName>
    </submittedName>
</protein>
<accession>A0A1V6TGQ8</accession>
<evidence type="ECO:0000256" key="1">
    <source>
        <dbReference type="ARBA" id="ARBA00022737"/>
    </source>
</evidence>
<keyword evidence="5" id="KW-1185">Reference proteome</keyword>
<evidence type="ECO:0000313" key="4">
    <source>
        <dbReference type="EMBL" id="OQE25090.1"/>
    </source>
</evidence>
<keyword evidence="2 3" id="KW-0040">ANK repeat</keyword>
<gene>
    <name evidence="4" type="ORF">PENSTE_c006G04309</name>
</gene>
<dbReference type="STRING" id="303698.A0A1V6TGQ8"/>
<dbReference type="OrthoDB" id="4306342at2759"/>
<dbReference type="PROSITE" id="PS50088">
    <property type="entry name" value="ANK_REPEAT"/>
    <property type="match status" value="6"/>
</dbReference>
<dbReference type="InterPro" id="IPR050889">
    <property type="entry name" value="Dendritic_Spine_Reg/Scaffold"/>
</dbReference>
<keyword evidence="1" id="KW-0677">Repeat</keyword>
<feature type="repeat" description="ANK" evidence="3">
    <location>
        <begin position="256"/>
        <end position="288"/>
    </location>
</feature>
<name>A0A1V6TGQ8_9EURO</name>
<dbReference type="PANTHER" id="PTHR24166:SF48">
    <property type="entry name" value="PROTEIN VAPYRIN"/>
    <property type="match status" value="1"/>
</dbReference>
<dbReference type="InterPro" id="IPR036770">
    <property type="entry name" value="Ankyrin_rpt-contain_sf"/>
</dbReference>
<dbReference type="Gene3D" id="1.25.40.20">
    <property type="entry name" value="Ankyrin repeat-containing domain"/>
    <property type="match status" value="2"/>
</dbReference>